<comment type="caution">
    <text evidence="1">The sequence shown here is derived from an EMBL/GenBank/DDBJ whole genome shotgun (WGS) entry which is preliminary data.</text>
</comment>
<gene>
    <name evidence="1" type="ORF">IV74_GL000299</name>
</gene>
<dbReference type="PATRIC" id="fig|1449336.4.peg.304"/>
<keyword evidence="2" id="KW-1185">Reference proteome</keyword>
<dbReference type="AlphaFoldDB" id="A0A0R2I1F5"/>
<evidence type="ECO:0000313" key="1">
    <source>
        <dbReference type="EMBL" id="KRN57318.1"/>
    </source>
</evidence>
<protein>
    <recommendedName>
        <fullName evidence="3">LXG domain-containing protein</fullName>
    </recommendedName>
</protein>
<reference evidence="1 2" key="1">
    <citation type="journal article" date="2015" name="Genome Announc.">
        <title>Expanding the biotechnology potential of lactobacilli through comparative genomics of 213 strains and associated genera.</title>
        <authorList>
            <person name="Sun Z."/>
            <person name="Harris H.M."/>
            <person name="McCann A."/>
            <person name="Guo C."/>
            <person name="Argimon S."/>
            <person name="Zhang W."/>
            <person name="Yang X."/>
            <person name="Jeffery I.B."/>
            <person name="Cooney J.C."/>
            <person name="Kagawa T.F."/>
            <person name="Liu W."/>
            <person name="Song Y."/>
            <person name="Salvetti E."/>
            <person name="Wrobel A."/>
            <person name="Rasinkangas P."/>
            <person name="Parkhill J."/>
            <person name="Rea M.C."/>
            <person name="O'Sullivan O."/>
            <person name="Ritari J."/>
            <person name="Douillard F.P."/>
            <person name="Paul Ross R."/>
            <person name="Yang R."/>
            <person name="Briner A.E."/>
            <person name="Felis G.E."/>
            <person name="de Vos W.M."/>
            <person name="Barrangou R."/>
            <person name="Klaenhammer T.R."/>
            <person name="Caufield P.W."/>
            <person name="Cui Y."/>
            <person name="Zhang H."/>
            <person name="O'Toole P.W."/>
        </authorList>
    </citation>
    <scope>NUCLEOTIDE SEQUENCE [LARGE SCALE GENOMIC DNA]</scope>
    <source>
        <strain evidence="1 2">DSM 20623</strain>
    </source>
</reference>
<evidence type="ECO:0000313" key="2">
    <source>
        <dbReference type="Proteomes" id="UP000051658"/>
    </source>
</evidence>
<dbReference type="Proteomes" id="UP000051658">
    <property type="component" value="Unassembled WGS sequence"/>
</dbReference>
<organism evidence="1 2">
    <name type="scientific">Carnobacterium divergens DSM 20623</name>
    <dbReference type="NCBI Taxonomy" id="1449336"/>
    <lineage>
        <taxon>Bacteria</taxon>
        <taxon>Bacillati</taxon>
        <taxon>Bacillota</taxon>
        <taxon>Bacilli</taxon>
        <taxon>Lactobacillales</taxon>
        <taxon>Carnobacteriaceae</taxon>
        <taxon>Carnobacterium</taxon>
    </lineage>
</organism>
<name>A0A0R2I1F5_CARDV</name>
<sequence>MANALDSFNSDFATEMQKQLNSMKDTKAPTLQKNLTGYIKALDLAVTTMREEDQRLAGEKS</sequence>
<accession>A0A0R2I1F5</accession>
<evidence type="ECO:0008006" key="3">
    <source>
        <dbReference type="Google" id="ProtNLM"/>
    </source>
</evidence>
<proteinExistence type="predicted"/>
<dbReference type="EMBL" id="JQBS01000007">
    <property type="protein sequence ID" value="KRN57318.1"/>
    <property type="molecule type" value="Genomic_DNA"/>
</dbReference>